<evidence type="ECO:0000256" key="1">
    <source>
        <dbReference type="ARBA" id="ARBA00004496"/>
    </source>
</evidence>
<dbReference type="InterPro" id="IPR025607">
    <property type="entry name" value="Ribosomal_uL18_C_euk"/>
</dbReference>
<dbReference type="GO" id="GO:0006412">
    <property type="term" value="P:translation"/>
    <property type="evidence" value="ECO:0007669"/>
    <property type="project" value="InterPro"/>
</dbReference>
<dbReference type="HAMAP" id="MF_01337_A">
    <property type="entry name" value="Ribosomal_uL18_A"/>
    <property type="match status" value="1"/>
</dbReference>
<dbReference type="PRINTS" id="PR00058">
    <property type="entry name" value="RIBOSOMALL5"/>
</dbReference>
<keyword evidence="5" id="KW-0687">Ribonucleoprotein</keyword>
<dbReference type="Pfam" id="PF17144">
    <property type="entry name" value="Ribosomal_L5e"/>
    <property type="match status" value="1"/>
</dbReference>
<dbReference type="OrthoDB" id="1618453at2759"/>
<feature type="compositionally biased region" description="Basic and acidic residues" evidence="6">
    <location>
        <begin position="250"/>
        <end position="268"/>
    </location>
</feature>
<keyword evidence="3" id="KW-0963">Cytoplasm</keyword>
<comment type="similarity">
    <text evidence="2">Belongs to the universal ribosomal protein uL18 family.</text>
</comment>
<name>A0A0L0G6E2_9EUKA</name>
<organism evidence="8 9">
    <name type="scientific">Sphaeroforma arctica JP610</name>
    <dbReference type="NCBI Taxonomy" id="667725"/>
    <lineage>
        <taxon>Eukaryota</taxon>
        <taxon>Ichthyosporea</taxon>
        <taxon>Ichthyophonida</taxon>
        <taxon>Sphaeroforma</taxon>
    </lineage>
</organism>
<feature type="domain" description="Large ribosomal subunit protein uL18 C-terminal eukaryotes" evidence="7">
    <location>
        <begin position="240"/>
        <end position="293"/>
    </location>
</feature>
<feature type="compositionally biased region" description="Basic residues" evidence="6">
    <location>
        <begin position="269"/>
        <end position="282"/>
    </location>
</feature>
<dbReference type="CDD" id="cd00432">
    <property type="entry name" value="Ribosomal_L18_L5e"/>
    <property type="match status" value="1"/>
</dbReference>
<dbReference type="GO" id="GO:0003735">
    <property type="term" value="F:structural constituent of ribosome"/>
    <property type="evidence" value="ECO:0007669"/>
    <property type="project" value="InterPro"/>
</dbReference>
<dbReference type="GO" id="GO:0000027">
    <property type="term" value="P:ribosomal large subunit assembly"/>
    <property type="evidence" value="ECO:0007669"/>
    <property type="project" value="TreeGrafter"/>
</dbReference>
<sequence length="298" mass="34887">MAFVKVVKNKAYFKRYQVKYRRRREGKTDYYARRKLVRQDKNKYNTPKYRLCVRFTNKDVICQVAYATIEGDRIICAAYSHELPRYGVKVGLTNWAACYATGLLLARRLLTKYNLADKYEGNTNGGLTEDDELYHVEENVEGPRPFRCFLDVGLARTSTGAKIFGAMKGAVDGGLDIPHNEKRFPAWSKDTPEEYVEFLKRYVYGGHVADFMEELEEEDEDKYKVQFARYIAEDISFDDLEDMYKECHEAIRADPSPKEKSKPFEGQKHKNHRKKLTYAQRKNRVQQIQQTFLASQEE</sequence>
<evidence type="ECO:0000256" key="4">
    <source>
        <dbReference type="ARBA" id="ARBA00022980"/>
    </source>
</evidence>
<dbReference type="FunFam" id="3.30.420.100:FF:000002">
    <property type="entry name" value="60S ribosomal protein L5"/>
    <property type="match status" value="1"/>
</dbReference>
<evidence type="ECO:0000256" key="3">
    <source>
        <dbReference type="ARBA" id="ARBA00022490"/>
    </source>
</evidence>
<evidence type="ECO:0000313" key="9">
    <source>
        <dbReference type="Proteomes" id="UP000054560"/>
    </source>
</evidence>
<evidence type="ECO:0000256" key="5">
    <source>
        <dbReference type="ARBA" id="ARBA00023274"/>
    </source>
</evidence>
<dbReference type="STRING" id="667725.A0A0L0G6E2"/>
<evidence type="ECO:0000256" key="6">
    <source>
        <dbReference type="SAM" id="MobiDB-lite"/>
    </source>
</evidence>
<dbReference type="PANTHER" id="PTHR23410:SF12">
    <property type="entry name" value="LARGE RIBOSOMAL SUBUNIT PROTEIN UL18"/>
    <property type="match status" value="1"/>
</dbReference>
<feature type="region of interest" description="Disordered" evidence="6">
    <location>
        <begin position="250"/>
        <end position="282"/>
    </location>
</feature>
<dbReference type="GO" id="GO:0022625">
    <property type="term" value="C:cytosolic large ribosomal subunit"/>
    <property type="evidence" value="ECO:0007669"/>
    <property type="project" value="TreeGrafter"/>
</dbReference>
<gene>
    <name evidence="8" type="ORF">SARC_03270</name>
</gene>
<evidence type="ECO:0000256" key="2">
    <source>
        <dbReference type="ARBA" id="ARBA00007116"/>
    </source>
</evidence>
<proteinExistence type="inferred from homology"/>
<dbReference type="Proteomes" id="UP000054560">
    <property type="component" value="Unassembled WGS sequence"/>
</dbReference>
<keyword evidence="9" id="KW-1185">Reference proteome</keyword>
<dbReference type="Pfam" id="PF14204">
    <property type="entry name" value="Ribosomal_L18_c"/>
    <property type="match status" value="1"/>
</dbReference>
<dbReference type="EMBL" id="KQ241759">
    <property type="protein sequence ID" value="KNC84524.1"/>
    <property type="molecule type" value="Genomic_DNA"/>
</dbReference>
<dbReference type="eggNOG" id="KOG0875">
    <property type="taxonomic scope" value="Eukaryota"/>
</dbReference>
<dbReference type="RefSeq" id="XP_014158426.1">
    <property type="nucleotide sequence ID" value="XM_014302951.1"/>
</dbReference>
<evidence type="ECO:0000313" key="8">
    <source>
        <dbReference type="EMBL" id="KNC84524.1"/>
    </source>
</evidence>
<accession>A0A0L0G6E2</accession>
<dbReference type="PANTHER" id="PTHR23410">
    <property type="entry name" value="RIBOSOMAL PROTEIN L5-RELATED"/>
    <property type="match status" value="1"/>
</dbReference>
<keyword evidence="4 8" id="KW-0689">Ribosomal protein</keyword>
<dbReference type="AlphaFoldDB" id="A0A0L0G6E2"/>
<dbReference type="SUPFAM" id="SSF53137">
    <property type="entry name" value="Translational machinery components"/>
    <property type="match status" value="1"/>
</dbReference>
<comment type="subcellular location">
    <subcellularLocation>
        <location evidence="1">Cytoplasm</location>
    </subcellularLocation>
</comment>
<protein>
    <submittedName>
        <fullName evidence="8">60S ribosomal protein L5</fullName>
    </submittedName>
</protein>
<dbReference type="GeneID" id="25903774"/>
<dbReference type="GO" id="GO:0008097">
    <property type="term" value="F:5S rRNA binding"/>
    <property type="evidence" value="ECO:0007669"/>
    <property type="project" value="InterPro"/>
</dbReference>
<reference evidence="8 9" key="1">
    <citation type="submission" date="2011-02" db="EMBL/GenBank/DDBJ databases">
        <title>The Genome Sequence of Sphaeroforma arctica JP610.</title>
        <authorList>
            <consortium name="The Broad Institute Genome Sequencing Platform"/>
            <person name="Russ C."/>
            <person name="Cuomo C."/>
            <person name="Young S.K."/>
            <person name="Zeng Q."/>
            <person name="Gargeya S."/>
            <person name="Alvarado L."/>
            <person name="Berlin A."/>
            <person name="Chapman S.B."/>
            <person name="Chen Z."/>
            <person name="Freedman E."/>
            <person name="Gellesch M."/>
            <person name="Goldberg J."/>
            <person name="Griggs A."/>
            <person name="Gujja S."/>
            <person name="Heilman E."/>
            <person name="Heiman D."/>
            <person name="Howarth C."/>
            <person name="Mehta T."/>
            <person name="Neiman D."/>
            <person name="Pearson M."/>
            <person name="Roberts A."/>
            <person name="Saif S."/>
            <person name="Shea T."/>
            <person name="Shenoy N."/>
            <person name="Sisk P."/>
            <person name="Stolte C."/>
            <person name="Sykes S."/>
            <person name="White J."/>
            <person name="Yandava C."/>
            <person name="Burger G."/>
            <person name="Gray M.W."/>
            <person name="Holland P.W.H."/>
            <person name="King N."/>
            <person name="Lang F.B.F."/>
            <person name="Roger A.J."/>
            <person name="Ruiz-Trillo I."/>
            <person name="Haas B."/>
            <person name="Nusbaum C."/>
            <person name="Birren B."/>
        </authorList>
    </citation>
    <scope>NUCLEOTIDE SEQUENCE [LARGE SCALE GENOMIC DNA]</scope>
    <source>
        <strain evidence="8 9">JP610</strain>
    </source>
</reference>
<dbReference type="Gene3D" id="3.30.420.100">
    <property type="match status" value="1"/>
</dbReference>
<evidence type="ECO:0000259" key="7">
    <source>
        <dbReference type="Pfam" id="PF14204"/>
    </source>
</evidence>
<dbReference type="InterPro" id="IPR005485">
    <property type="entry name" value="Rbsml_uL18_euk_arch"/>
</dbReference>
<dbReference type="InterPro" id="IPR057268">
    <property type="entry name" value="Ribosomal_L18"/>
</dbReference>